<dbReference type="RefSeq" id="WP_317834119.1">
    <property type="nucleotide sequence ID" value="NZ_CP136920.1"/>
</dbReference>
<dbReference type="Gene3D" id="3.40.630.30">
    <property type="match status" value="1"/>
</dbReference>
<evidence type="ECO:0000313" key="4">
    <source>
        <dbReference type="EMBL" id="WOO41635.1"/>
    </source>
</evidence>
<reference evidence="4 5" key="1">
    <citation type="submission" date="2023-10" db="EMBL/GenBank/DDBJ databases">
        <title>Rubellicoccus peritrichatus gen. nov., sp. nov., isolated from an algae of coral reef tank.</title>
        <authorList>
            <person name="Luo J."/>
        </authorList>
    </citation>
    <scope>NUCLEOTIDE SEQUENCE [LARGE SCALE GENOMIC DNA]</scope>
    <source>
        <strain evidence="4 5">CR14</strain>
    </source>
</reference>
<dbReference type="PROSITE" id="PS51186">
    <property type="entry name" value="GNAT"/>
    <property type="match status" value="1"/>
</dbReference>
<proteinExistence type="predicted"/>
<keyword evidence="5" id="KW-1185">Reference proteome</keyword>
<dbReference type="GO" id="GO:0016747">
    <property type="term" value="F:acyltransferase activity, transferring groups other than amino-acyl groups"/>
    <property type="evidence" value="ECO:0007669"/>
    <property type="project" value="InterPro"/>
</dbReference>
<feature type="domain" description="N-acetyltransferase" evidence="3">
    <location>
        <begin position="5"/>
        <end position="185"/>
    </location>
</feature>
<dbReference type="SUPFAM" id="SSF55729">
    <property type="entry name" value="Acyl-CoA N-acyltransferases (Nat)"/>
    <property type="match status" value="1"/>
</dbReference>
<protein>
    <submittedName>
        <fullName evidence="4">GNAT family N-acetyltransferase</fullName>
    </submittedName>
</protein>
<dbReference type="CDD" id="cd04301">
    <property type="entry name" value="NAT_SF"/>
    <property type="match status" value="1"/>
</dbReference>
<keyword evidence="1" id="KW-0808">Transferase</keyword>
<dbReference type="InterPro" id="IPR016181">
    <property type="entry name" value="Acyl_CoA_acyltransferase"/>
</dbReference>
<organism evidence="4 5">
    <name type="scientific">Rubellicoccus peritrichatus</name>
    <dbReference type="NCBI Taxonomy" id="3080537"/>
    <lineage>
        <taxon>Bacteria</taxon>
        <taxon>Pseudomonadati</taxon>
        <taxon>Verrucomicrobiota</taxon>
        <taxon>Opitutia</taxon>
        <taxon>Puniceicoccales</taxon>
        <taxon>Cerasicoccaceae</taxon>
        <taxon>Rubellicoccus</taxon>
    </lineage>
</organism>
<dbReference type="PANTHER" id="PTHR43420">
    <property type="entry name" value="ACETYLTRANSFERASE"/>
    <property type="match status" value="1"/>
</dbReference>
<dbReference type="EMBL" id="CP136920">
    <property type="protein sequence ID" value="WOO41635.1"/>
    <property type="molecule type" value="Genomic_DNA"/>
</dbReference>
<evidence type="ECO:0000259" key="3">
    <source>
        <dbReference type="PROSITE" id="PS51186"/>
    </source>
</evidence>
<dbReference type="Pfam" id="PF00583">
    <property type="entry name" value="Acetyltransf_1"/>
    <property type="match status" value="1"/>
</dbReference>
<gene>
    <name evidence="4" type="ORF">RZN69_00945</name>
</gene>
<evidence type="ECO:0000313" key="5">
    <source>
        <dbReference type="Proteomes" id="UP001304300"/>
    </source>
</evidence>
<evidence type="ECO:0000256" key="2">
    <source>
        <dbReference type="ARBA" id="ARBA00023315"/>
    </source>
</evidence>
<evidence type="ECO:0000256" key="1">
    <source>
        <dbReference type="ARBA" id="ARBA00022679"/>
    </source>
</evidence>
<name>A0AAQ3LCZ7_9BACT</name>
<keyword evidence="2" id="KW-0012">Acyltransferase</keyword>
<dbReference type="AlphaFoldDB" id="A0AAQ3LCZ7"/>
<dbReference type="InterPro" id="IPR050680">
    <property type="entry name" value="YpeA/RimI_acetyltransf"/>
</dbReference>
<dbReference type="Proteomes" id="UP001304300">
    <property type="component" value="Chromosome"/>
</dbReference>
<dbReference type="KEGG" id="puo:RZN69_00945"/>
<dbReference type="InterPro" id="IPR000182">
    <property type="entry name" value="GNAT_dom"/>
</dbReference>
<accession>A0AAQ3LCZ7</accession>
<sequence length="198" mass="21694">MSEAIEYVLGIPEANREEAVMLYDEAFGQKFSLAIRSANKRIELLSRSFCLDCAIAAISKGTLLGLAGFSTGESSLTGGITYKRLLDTLGFFKGNWATFVFSLYERKPVPKELLMDGIAVRSDARGKGIGGRLLNELKAYAASQAFDSIRLDVIDTNPGARKLYERNGFIATKSESYESLRWLLGFGGSTTLIHTISK</sequence>